<keyword evidence="4" id="KW-1185">Reference proteome</keyword>
<dbReference type="PANTHER" id="PTHR39430:SF1">
    <property type="entry name" value="PROTEASE"/>
    <property type="match status" value="1"/>
</dbReference>
<dbReference type="Pfam" id="PF02517">
    <property type="entry name" value="Rce1-like"/>
    <property type="match status" value="1"/>
</dbReference>
<dbReference type="AlphaFoldDB" id="A0A8J2XIY3"/>
<sequence length="327" mass="37556">MYIAQAYNVLHDWWRYIVGVLISIVGIFVFSMPHLIGITVKTLDGTVDQSKLEDTNYLMTLFEPNVNLVFILLPFAGGLIFLLGAAKLLHKQSFTSLTTSRPKIDWKRFWFSFLFWGIVSSSMVLLDYYLSPEDYVFNFNLVPFLILCVIAIALVPLQTSFEEYLFRGYLMQGIGTFTKTKWIPLLITSFVFGMLHIANPEVEKLGYIIMVYYIGTGLFLGIMTLMDEGLELALGFHAANNLFTALLVTADWTAFQTHSVLKDMSDPKAAEFLDIFMPVFVIFPILLFIFAKKYNWTNWKEKLFGRVEQPPKEDYKILEDINEIGTN</sequence>
<dbReference type="GO" id="GO:0080120">
    <property type="term" value="P:CAAX-box protein maturation"/>
    <property type="evidence" value="ECO:0007669"/>
    <property type="project" value="UniProtKB-ARBA"/>
</dbReference>
<dbReference type="InterPro" id="IPR003675">
    <property type="entry name" value="Rce1/LyrA-like_dom"/>
</dbReference>
<dbReference type="Proteomes" id="UP000598120">
    <property type="component" value="Unassembled WGS sequence"/>
</dbReference>
<feature type="transmembrane region" description="Helical" evidence="1">
    <location>
        <begin position="68"/>
        <end position="89"/>
    </location>
</feature>
<organism evidence="3 4">
    <name type="scientific">Aquaticitalea lipolytica</name>
    <dbReference type="NCBI Taxonomy" id="1247562"/>
    <lineage>
        <taxon>Bacteria</taxon>
        <taxon>Pseudomonadati</taxon>
        <taxon>Bacteroidota</taxon>
        <taxon>Flavobacteriia</taxon>
        <taxon>Flavobacteriales</taxon>
        <taxon>Flavobacteriaceae</taxon>
        <taxon>Aquaticitalea</taxon>
    </lineage>
</organism>
<evidence type="ECO:0000256" key="1">
    <source>
        <dbReference type="SAM" id="Phobius"/>
    </source>
</evidence>
<dbReference type="RefSeq" id="WP_188605860.1">
    <property type="nucleotide sequence ID" value="NZ_BMIC01000002.1"/>
</dbReference>
<feature type="transmembrane region" description="Helical" evidence="1">
    <location>
        <begin position="109"/>
        <end position="129"/>
    </location>
</feature>
<reference evidence="3 4" key="1">
    <citation type="journal article" date="2014" name="Int. J. Syst. Evol. Microbiol.">
        <title>Complete genome sequence of Corynebacterium casei LMG S-19264T (=DSM 44701T), isolated from a smear-ripened cheese.</title>
        <authorList>
            <consortium name="US DOE Joint Genome Institute (JGI-PGF)"/>
            <person name="Walter F."/>
            <person name="Albersmeier A."/>
            <person name="Kalinowski J."/>
            <person name="Ruckert C."/>
        </authorList>
    </citation>
    <scope>NUCLEOTIDE SEQUENCE [LARGE SCALE GENOMIC DNA]</scope>
    <source>
        <strain evidence="3 4">CGMCC 1.15295</strain>
    </source>
</reference>
<keyword evidence="1" id="KW-0812">Transmembrane</keyword>
<proteinExistence type="predicted"/>
<dbReference type="GO" id="GO:0004175">
    <property type="term" value="F:endopeptidase activity"/>
    <property type="evidence" value="ECO:0007669"/>
    <property type="project" value="UniProtKB-ARBA"/>
</dbReference>
<evidence type="ECO:0000313" key="4">
    <source>
        <dbReference type="Proteomes" id="UP000598120"/>
    </source>
</evidence>
<name>A0A8J2XIY3_9FLAO</name>
<feature type="domain" description="CAAX prenyl protease 2/Lysostaphin resistance protein A-like" evidence="2">
    <location>
        <begin position="148"/>
        <end position="243"/>
    </location>
</feature>
<feature type="transmembrane region" description="Helical" evidence="1">
    <location>
        <begin position="141"/>
        <end position="161"/>
    </location>
</feature>
<keyword evidence="1" id="KW-0472">Membrane</keyword>
<protein>
    <submittedName>
        <fullName evidence="3">Abortive infection protein</fullName>
    </submittedName>
</protein>
<evidence type="ECO:0000313" key="3">
    <source>
        <dbReference type="EMBL" id="GFZ85683.1"/>
    </source>
</evidence>
<feature type="transmembrane region" description="Helical" evidence="1">
    <location>
        <begin position="182"/>
        <end position="199"/>
    </location>
</feature>
<feature type="transmembrane region" description="Helical" evidence="1">
    <location>
        <begin position="16"/>
        <end position="36"/>
    </location>
</feature>
<accession>A0A8J2XIY3</accession>
<evidence type="ECO:0000259" key="2">
    <source>
        <dbReference type="Pfam" id="PF02517"/>
    </source>
</evidence>
<gene>
    <name evidence="3" type="primary">yyaK</name>
    <name evidence="3" type="ORF">GCM10011531_16240</name>
</gene>
<comment type="caution">
    <text evidence="3">The sequence shown here is derived from an EMBL/GenBank/DDBJ whole genome shotgun (WGS) entry which is preliminary data.</text>
</comment>
<dbReference type="PANTHER" id="PTHR39430">
    <property type="entry name" value="MEMBRANE-ASSOCIATED PROTEASE-RELATED"/>
    <property type="match status" value="1"/>
</dbReference>
<feature type="transmembrane region" description="Helical" evidence="1">
    <location>
        <begin position="232"/>
        <end position="255"/>
    </location>
</feature>
<feature type="transmembrane region" description="Helical" evidence="1">
    <location>
        <begin position="205"/>
        <end position="225"/>
    </location>
</feature>
<keyword evidence="1" id="KW-1133">Transmembrane helix</keyword>
<feature type="transmembrane region" description="Helical" evidence="1">
    <location>
        <begin position="275"/>
        <end position="291"/>
    </location>
</feature>
<dbReference type="EMBL" id="BMIC01000002">
    <property type="protein sequence ID" value="GFZ85683.1"/>
    <property type="molecule type" value="Genomic_DNA"/>
</dbReference>